<dbReference type="PANTHER" id="PTHR37984">
    <property type="entry name" value="PROTEIN CBG26694"/>
    <property type="match status" value="1"/>
</dbReference>
<dbReference type="InterPro" id="IPR001584">
    <property type="entry name" value="Integrase_cat-core"/>
</dbReference>
<reference evidence="2" key="1">
    <citation type="journal article" date="2011" name="Genome Biol.">
        <title>The draft genome of the carcinogenic human liver fluke Clonorchis sinensis.</title>
        <authorList>
            <person name="Wang X."/>
            <person name="Chen W."/>
            <person name="Huang Y."/>
            <person name="Sun J."/>
            <person name="Men J."/>
            <person name="Liu H."/>
            <person name="Luo F."/>
            <person name="Guo L."/>
            <person name="Lv X."/>
            <person name="Deng C."/>
            <person name="Zhou C."/>
            <person name="Fan Y."/>
            <person name="Li X."/>
            <person name="Huang L."/>
            <person name="Hu Y."/>
            <person name="Liang C."/>
            <person name="Hu X."/>
            <person name="Xu J."/>
            <person name="Yu X."/>
        </authorList>
    </citation>
    <scope>NUCLEOTIDE SEQUENCE [LARGE SCALE GENOMIC DNA]</scope>
    <source>
        <strain evidence="2">Henan</strain>
    </source>
</reference>
<accession>G7Y9A3</accession>
<sequence>MQALSTQFPFQDCNRSAFRCVQVLHNKRGKQKWQNPTMMELPPFVFDVSYRPGIGNIAADTLSRSVCASTSSQLDLKRLHATLRHPVATHMMHFVRAKNLPFYLEDTQLVIKQCQECAELKPRFFKSSGGALIKATQTVERVSIDFKEPLPSMIRNKYLLTVVDEYSRFPFVYACPDKNSSTVISCLVPLFVTFDLPNFVHLDRGSPFFSDEIRRCLHEKGIATSWTTPYDPRGNGQVGRLNGTLWKAITFSLRSKGLQTSLKNRFARRAPFDSFFVVHRHQRHSTRANVSS</sequence>
<dbReference type="InterPro" id="IPR012337">
    <property type="entry name" value="RNaseH-like_sf"/>
</dbReference>
<dbReference type="GO" id="GO:0003676">
    <property type="term" value="F:nucleic acid binding"/>
    <property type="evidence" value="ECO:0007669"/>
    <property type="project" value="InterPro"/>
</dbReference>
<dbReference type="Pfam" id="PF00665">
    <property type="entry name" value="rve"/>
    <property type="match status" value="1"/>
</dbReference>
<evidence type="ECO:0000313" key="2">
    <source>
        <dbReference type="EMBL" id="GAA49548.1"/>
    </source>
</evidence>
<dbReference type="Proteomes" id="UP000008909">
    <property type="component" value="Unassembled WGS sequence"/>
</dbReference>
<dbReference type="AlphaFoldDB" id="G7Y9A3"/>
<name>G7Y9A3_CLOSI</name>
<feature type="domain" description="Integrase catalytic" evidence="1">
    <location>
        <begin position="134"/>
        <end position="292"/>
    </location>
</feature>
<protein>
    <submittedName>
        <fullName evidence="2">Pro-Pol polyprotein</fullName>
    </submittedName>
</protein>
<dbReference type="InterPro" id="IPR050951">
    <property type="entry name" value="Retrovirus_Pol_polyprotein"/>
</dbReference>
<organism evidence="2 3">
    <name type="scientific">Clonorchis sinensis</name>
    <name type="common">Chinese liver fluke</name>
    <dbReference type="NCBI Taxonomy" id="79923"/>
    <lineage>
        <taxon>Eukaryota</taxon>
        <taxon>Metazoa</taxon>
        <taxon>Spiralia</taxon>
        <taxon>Lophotrochozoa</taxon>
        <taxon>Platyhelminthes</taxon>
        <taxon>Trematoda</taxon>
        <taxon>Digenea</taxon>
        <taxon>Opisthorchiida</taxon>
        <taxon>Opisthorchiata</taxon>
        <taxon>Opisthorchiidae</taxon>
        <taxon>Clonorchis</taxon>
    </lineage>
</organism>
<proteinExistence type="predicted"/>
<dbReference type="InterPro" id="IPR036397">
    <property type="entry name" value="RNaseH_sf"/>
</dbReference>
<evidence type="ECO:0000259" key="1">
    <source>
        <dbReference type="PROSITE" id="PS50994"/>
    </source>
</evidence>
<dbReference type="PANTHER" id="PTHR37984:SF5">
    <property type="entry name" value="PROTEIN NYNRIN-LIKE"/>
    <property type="match status" value="1"/>
</dbReference>
<keyword evidence="3" id="KW-1185">Reference proteome</keyword>
<evidence type="ECO:0000313" key="3">
    <source>
        <dbReference type="Proteomes" id="UP000008909"/>
    </source>
</evidence>
<dbReference type="PROSITE" id="PS50994">
    <property type="entry name" value="INTEGRASE"/>
    <property type="match status" value="1"/>
</dbReference>
<dbReference type="EMBL" id="DF142966">
    <property type="protein sequence ID" value="GAA49548.1"/>
    <property type="molecule type" value="Genomic_DNA"/>
</dbReference>
<dbReference type="Gene3D" id="3.30.420.10">
    <property type="entry name" value="Ribonuclease H-like superfamily/Ribonuclease H"/>
    <property type="match status" value="1"/>
</dbReference>
<dbReference type="SUPFAM" id="SSF53098">
    <property type="entry name" value="Ribonuclease H-like"/>
    <property type="match status" value="1"/>
</dbReference>
<dbReference type="GO" id="GO:0015074">
    <property type="term" value="P:DNA integration"/>
    <property type="evidence" value="ECO:0007669"/>
    <property type="project" value="InterPro"/>
</dbReference>
<reference key="2">
    <citation type="submission" date="2011-10" db="EMBL/GenBank/DDBJ databases">
        <title>The genome and transcriptome sequence of Clonorchis sinensis provide insights into the carcinogenic liver fluke.</title>
        <authorList>
            <person name="Wang X."/>
            <person name="Huang Y."/>
            <person name="Chen W."/>
            <person name="Liu H."/>
            <person name="Guo L."/>
            <person name="Chen Y."/>
            <person name="Luo F."/>
            <person name="Zhou W."/>
            <person name="Sun J."/>
            <person name="Mao Q."/>
            <person name="Liang P."/>
            <person name="Zhou C."/>
            <person name="Tian Y."/>
            <person name="Men J."/>
            <person name="Lv X."/>
            <person name="Huang L."/>
            <person name="Zhou J."/>
            <person name="Hu Y."/>
            <person name="Li R."/>
            <person name="Zhang F."/>
            <person name="Lei H."/>
            <person name="Li X."/>
            <person name="Hu X."/>
            <person name="Liang C."/>
            <person name="Xu J."/>
            <person name="Wu Z."/>
            <person name="Yu X."/>
        </authorList>
    </citation>
    <scope>NUCLEOTIDE SEQUENCE</scope>
    <source>
        <strain>Henan</strain>
    </source>
</reference>
<gene>
    <name evidence="2" type="ORF">CLF_103212</name>
</gene>